<organism evidence="2 3">
    <name type="scientific">Rufibacter quisquiliarum</name>
    <dbReference type="NCBI Taxonomy" id="1549639"/>
    <lineage>
        <taxon>Bacteria</taxon>
        <taxon>Pseudomonadati</taxon>
        <taxon>Bacteroidota</taxon>
        <taxon>Cytophagia</taxon>
        <taxon>Cytophagales</taxon>
        <taxon>Hymenobacteraceae</taxon>
        <taxon>Rufibacter</taxon>
    </lineage>
</organism>
<keyword evidence="3" id="KW-1185">Reference proteome</keyword>
<feature type="transmembrane region" description="Helical" evidence="1">
    <location>
        <begin position="88"/>
        <end position="110"/>
    </location>
</feature>
<reference evidence="2 3" key="1">
    <citation type="submission" date="2020-08" db="EMBL/GenBank/DDBJ databases">
        <title>Genomic Encyclopedia of Type Strains, Phase IV (KMG-IV): sequencing the most valuable type-strain genomes for metagenomic binning, comparative biology and taxonomic classification.</title>
        <authorList>
            <person name="Goeker M."/>
        </authorList>
    </citation>
    <scope>NUCLEOTIDE SEQUENCE [LARGE SCALE GENOMIC DNA]</scope>
    <source>
        <strain evidence="2 3">DSM 29854</strain>
    </source>
</reference>
<gene>
    <name evidence="2" type="ORF">FHS90_000995</name>
</gene>
<feature type="transmembrane region" description="Helical" evidence="1">
    <location>
        <begin position="44"/>
        <end position="67"/>
    </location>
</feature>
<dbReference type="AlphaFoldDB" id="A0A839GR25"/>
<proteinExistence type="predicted"/>
<evidence type="ECO:0000313" key="3">
    <source>
        <dbReference type="Proteomes" id="UP000563094"/>
    </source>
</evidence>
<keyword evidence="1" id="KW-1133">Transmembrane helix</keyword>
<keyword evidence="1" id="KW-0812">Transmembrane</keyword>
<dbReference type="RefSeq" id="WP_153042813.1">
    <property type="nucleotide sequence ID" value="NZ_JACJIQ010000003.1"/>
</dbReference>
<protein>
    <submittedName>
        <fullName evidence="2">Uncharacterized protein</fullName>
    </submittedName>
</protein>
<accession>A0A839GR25</accession>
<dbReference type="Proteomes" id="UP000563094">
    <property type="component" value="Unassembled WGS sequence"/>
</dbReference>
<name>A0A839GR25_9BACT</name>
<comment type="caution">
    <text evidence="2">The sequence shown here is derived from an EMBL/GenBank/DDBJ whole genome shotgun (WGS) entry which is preliminary data.</text>
</comment>
<sequence>MNATPTLKKRPLLTGIALYQLIGGFIGLGLFLKLLPQLQNPSSSTWVGIAVAAILYFFSIVCGFLLLKGTRLAFNLSLANQILQIFSFGIAGVAYNYVAGVKIGVGIDFLESWLFKFRFSLSSFSFSFNAGTGLSFVSVNLLALVILYLLERLQDQRPQ</sequence>
<dbReference type="EMBL" id="JACJIQ010000003">
    <property type="protein sequence ID" value="MBA9076291.1"/>
    <property type="molecule type" value="Genomic_DNA"/>
</dbReference>
<feature type="transmembrane region" description="Helical" evidence="1">
    <location>
        <begin position="12"/>
        <end position="32"/>
    </location>
</feature>
<evidence type="ECO:0000256" key="1">
    <source>
        <dbReference type="SAM" id="Phobius"/>
    </source>
</evidence>
<keyword evidence="1" id="KW-0472">Membrane</keyword>
<feature type="transmembrane region" description="Helical" evidence="1">
    <location>
        <begin position="130"/>
        <end position="150"/>
    </location>
</feature>
<evidence type="ECO:0000313" key="2">
    <source>
        <dbReference type="EMBL" id="MBA9076291.1"/>
    </source>
</evidence>